<evidence type="ECO:0000313" key="22">
    <source>
        <dbReference type="Proteomes" id="UP000000599"/>
    </source>
</evidence>
<dbReference type="GO" id="GO:0006633">
    <property type="term" value="P:fatty acid biosynthetic process"/>
    <property type="evidence" value="ECO:0007669"/>
    <property type="project" value="UniProtKB-KW"/>
</dbReference>
<evidence type="ECO:0000256" key="16">
    <source>
        <dbReference type="ARBA" id="ARBA00048686"/>
    </source>
</evidence>
<dbReference type="InterPro" id="IPR002347">
    <property type="entry name" value="SDR_fam"/>
</dbReference>
<dbReference type="InterPro" id="IPR036291">
    <property type="entry name" value="NAD(P)-bd_dom_sf"/>
</dbReference>
<dbReference type="PANTHER" id="PTHR24317">
    <property type="entry name" value="PEROXISOMAL TRANS-2-ENOYL-COA REDUCTASE"/>
    <property type="match status" value="1"/>
</dbReference>
<dbReference type="SUPFAM" id="SSF51735">
    <property type="entry name" value="NAD(P)-binding Rossmann-fold domains"/>
    <property type="match status" value="1"/>
</dbReference>
<reference evidence="21 22" key="1">
    <citation type="journal article" date="2004" name="Nature">
        <title>Genome evolution in yeasts.</title>
        <authorList>
            <consortium name="Genolevures"/>
            <person name="Dujon B."/>
            <person name="Sherman D."/>
            <person name="Fischer G."/>
            <person name="Durrens P."/>
            <person name="Casaregola S."/>
            <person name="Lafontaine I."/>
            <person name="de Montigny J."/>
            <person name="Marck C."/>
            <person name="Neuveglise C."/>
            <person name="Talla E."/>
            <person name="Goffard N."/>
            <person name="Frangeul L."/>
            <person name="Aigle M."/>
            <person name="Anthouard V."/>
            <person name="Babour A."/>
            <person name="Barbe V."/>
            <person name="Barnay S."/>
            <person name="Blanchin S."/>
            <person name="Beckerich J.M."/>
            <person name="Beyne E."/>
            <person name="Bleykasten C."/>
            <person name="Boisrame A."/>
            <person name="Boyer J."/>
            <person name="Cattolico L."/>
            <person name="Confanioleri F."/>
            <person name="de Daruvar A."/>
            <person name="Despons L."/>
            <person name="Fabre E."/>
            <person name="Fairhead C."/>
            <person name="Ferry-Dumazet H."/>
            <person name="Groppi A."/>
            <person name="Hantraye F."/>
            <person name="Hennequin C."/>
            <person name="Jauniaux N."/>
            <person name="Joyet P."/>
            <person name="Kachouri R."/>
            <person name="Kerrest A."/>
            <person name="Koszul R."/>
            <person name="Lemaire M."/>
            <person name="Lesur I."/>
            <person name="Ma L."/>
            <person name="Muller H."/>
            <person name="Nicaud J.M."/>
            <person name="Nikolski M."/>
            <person name="Oztas S."/>
            <person name="Ozier-Kalogeropoulos O."/>
            <person name="Pellenz S."/>
            <person name="Potier S."/>
            <person name="Richard G.F."/>
            <person name="Straub M.L."/>
            <person name="Suleau A."/>
            <person name="Swennene D."/>
            <person name="Tekaia F."/>
            <person name="Wesolowski-Louvel M."/>
            <person name="Westhof E."/>
            <person name="Wirth B."/>
            <person name="Zeniou-Meyer M."/>
            <person name="Zivanovic I."/>
            <person name="Bolotin-Fukuhara M."/>
            <person name="Thierry A."/>
            <person name="Bouchier C."/>
            <person name="Caudron B."/>
            <person name="Scarpelli C."/>
            <person name="Gaillardin C."/>
            <person name="Weissenbach J."/>
            <person name="Wincker P."/>
            <person name="Souciet J.L."/>
        </authorList>
    </citation>
    <scope>NUCLEOTIDE SEQUENCE [LARGE SCALE GENOMIC DNA]</scope>
    <source>
        <strain evidence="22">ATCC 36239 / CBS 767 / BCRC 21394 / JCM 1990 / NBRC 0083 / IGC 2968</strain>
    </source>
</reference>
<evidence type="ECO:0000256" key="17">
    <source>
        <dbReference type="ARBA" id="ARBA00049108"/>
    </source>
</evidence>
<dbReference type="PANTHER" id="PTHR24317:SF7">
    <property type="entry name" value="PEROXISOMAL TRANS-2-ENOYL-COA REDUCTASE"/>
    <property type="match status" value="1"/>
</dbReference>
<dbReference type="VEuPathDB" id="FungiDB:DEHA2C17710g"/>
<evidence type="ECO:0000256" key="20">
    <source>
        <dbReference type="ARBA" id="ARBA00049559"/>
    </source>
</evidence>
<evidence type="ECO:0000256" key="5">
    <source>
        <dbReference type="ARBA" id="ARBA00022832"/>
    </source>
</evidence>
<dbReference type="HOGENOM" id="CLU_2542538_0_0_1"/>
<dbReference type="GeneID" id="8998411"/>
<evidence type="ECO:0000313" key="21">
    <source>
        <dbReference type="EMBL" id="CAR65596.1"/>
    </source>
</evidence>
<dbReference type="EMBL" id="CR382135">
    <property type="protein sequence ID" value="CAR65596.1"/>
    <property type="molecule type" value="Genomic_DNA"/>
</dbReference>
<evidence type="ECO:0000256" key="14">
    <source>
        <dbReference type="ARBA" id="ARBA00041063"/>
    </source>
</evidence>
<dbReference type="Proteomes" id="UP000000599">
    <property type="component" value="Chromosome C"/>
</dbReference>
<keyword evidence="4" id="KW-0597">Phosphoprotein</keyword>
<dbReference type="OrthoDB" id="47007at2759"/>
<evidence type="ECO:0000256" key="10">
    <source>
        <dbReference type="ARBA" id="ARBA00023160"/>
    </source>
</evidence>
<dbReference type="GO" id="GO:0005777">
    <property type="term" value="C:peroxisome"/>
    <property type="evidence" value="ECO:0007669"/>
    <property type="project" value="UniProtKB-SubCell"/>
</dbReference>
<evidence type="ECO:0000256" key="8">
    <source>
        <dbReference type="ARBA" id="ARBA00023098"/>
    </source>
</evidence>
<accession>B5RTD4</accession>
<comment type="catalytic activity">
    <reaction evidence="15">
        <text>(2E)-dodecenoyl-CoA + NADPH + H(+) = dodecanoyl-CoA + NADP(+)</text>
        <dbReference type="Rhea" id="RHEA:44964"/>
        <dbReference type="ChEBI" id="CHEBI:15378"/>
        <dbReference type="ChEBI" id="CHEBI:57330"/>
        <dbReference type="ChEBI" id="CHEBI:57375"/>
        <dbReference type="ChEBI" id="CHEBI:57783"/>
        <dbReference type="ChEBI" id="CHEBI:58349"/>
    </reaction>
    <physiologicalReaction direction="left-to-right" evidence="15">
        <dbReference type="Rhea" id="RHEA:44965"/>
    </physiologicalReaction>
</comment>
<evidence type="ECO:0000256" key="1">
    <source>
        <dbReference type="ARBA" id="ARBA00004275"/>
    </source>
</evidence>
<dbReference type="AlphaFoldDB" id="B5RTD4"/>
<keyword evidence="5" id="KW-0276">Fatty acid metabolism</keyword>
<comment type="catalytic activity">
    <reaction evidence="17">
        <text>(2E)-hexenoyl-CoA + NADPH + H(+) = hexanoyl-CoA + NADP(+)</text>
        <dbReference type="Rhea" id="RHEA:44956"/>
        <dbReference type="ChEBI" id="CHEBI:15378"/>
        <dbReference type="ChEBI" id="CHEBI:57783"/>
        <dbReference type="ChEBI" id="CHEBI:58349"/>
        <dbReference type="ChEBI" id="CHEBI:62077"/>
        <dbReference type="ChEBI" id="CHEBI:62620"/>
    </reaction>
    <physiologicalReaction direction="left-to-right" evidence="17">
        <dbReference type="Rhea" id="RHEA:44957"/>
    </physiologicalReaction>
</comment>
<comment type="catalytic activity">
    <reaction evidence="18">
        <text>a (2E)-enoyl-CoA + NADPH + H(+) = a 2,3-saturated acyl-CoA + NADP(+)</text>
        <dbReference type="Rhea" id="RHEA:33763"/>
        <dbReference type="ChEBI" id="CHEBI:15378"/>
        <dbReference type="ChEBI" id="CHEBI:57783"/>
        <dbReference type="ChEBI" id="CHEBI:58349"/>
        <dbReference type="ChEBI" id="CHEBI:58856"/>
        <dbReference type="ChEBI" id="CHEBI:65111"/>
        <dbReference type="EC" id="1.3.1.38"/>
    </reaction>
    <physiologicalReaction direction="left-to-right" evidence="18">
        <dbReference type="Rhea" id="RHEA:33764"/>
    </physiologicalReaction>
</comment>
<comment type="subunit">
    <text evidence="12">Interacts with PEX5, probably required to target it into peroxisomes.</text>
</comment>
<evidence type="ECO:0000256" key="6">
    <source>
        <dbReference type="ARBA" id="ARBA00022857"/>
    </source>
</evidence>
<protein>
    <recommendedName>
        <fullName evidence="14">Peroxisomal trans-2-enoyl-CoA reductase</fullName>
        <ecNumber evidence="13">1.3.1.38</ecNumber>
    </recommendedName>
</protein>
<comment type="catalytic activity">
    <reaction evidence="16">
        <text>(2E)-tetradecenoyl-CoA + NADPH + H(+) = tetradecanoyl-CoA + NADP(+)</text>
        <dbReference type="Rhea" id="RHEA:44968"/>
        <dbReference type="ChEBI" id="CHEBI:15378"/>
        <dbReference type="ChEBI" id="CHEBI:57385"/>
        <dbReference type="ChEBI" id="CHEBI:57783"/>
        <dbReference type="ChEBI" id="CHEBI:58349"/>
        <dbReference type="ChEBI" id="CHEBI:61405"/>
    </reaction>
    <physiologicalReaction direction="left-to-right" evidence="16">
        <dbReference type="Rhea" id="RHEA:44969"/>
    </physiologicalReaction>
</comment>
<keyword evidence="10" id="KW-0275">Fatty acid biosynthesis</keyword>
<dbReference type="GO" id="GO:0019166">
    <property type="term" value="F:trans-2-enoyl-CoA reductase (NADPH) activity"/>
    <property type="evidence" value="ECO:0007669"/>
    <property type="project" value="UniProtKB-EC"/>
</dbReference>
<dbReference type="EC" id="1.3.1.38" evidence="13"/>
<sequence length="83" mass="9319">MDTSKHEDNKLLINCTLSKFGDLHFVFSNAGIGGNTPSHELEIDEWQNVLDMNLTGVFSLNTLAINYYLENKKTESSLISDLL</sequence>
<dbReference type="RefSeq" id="XP_002770233.1">
    <property type="nucleotide sequence ID" value="XM_002770187.1"/>
</dbReference>
<evidence type="ECO:0000256" key="9">
    <source>
        <dbReference type="ARBA" id="ARBA00023140"/>
    </source>
</evidence>
<evidence type="ECO:0000256" key="15">
    <source>
        <dbReference type="ARBA" id="ARBA00047570"/>
    </source>
</evidence>
<keyword evidence="9" id="KW-0576">Peroxisome</keyword>
<gene>
    <name evidence="21" type="ordered locus">DEHA2C17710g</name>
</gene>
<comment type="subcellular location">
    <subcellularLocation>
        <location evidence="1">Peroxisome</location>
    </subcellularLocation>
</comment>
<dbReference type="KEGG" id="dha:DEHA2C17710g"/>
<evidence type="ECO:0000256" key="18">
    <source>
        <dbReference type="ARBA" id="ARBA00049251"/>
    </source>
</evidence>
<keyword evidence="6" id="KW-0521">NADP</keyword>
<keyword evidence="3" id="KW-0444">Lipid biosynthesis</keyword>
<keyword evidence="22" id="KW-1185">Reference proteome</keyword>
<evidence type="ECO:0000256" key="11">
    <source>
        <dbReference type="ARBA" id="ARBA00037124"/>
    </source>
</evidence>
<dbReference type="Gene3D" id="3.40.50.720">
    <property type="entry name" value="NAD(P)-binding Rossmann-like Domain"/>
    <property type="match status" value="1"/>
</dbReference>
<comment type="catalytic activity">
    <reaction evidence="19">
        <text>(2E)-decenoyl-CoA + NADPH + H(+) = decanoyl-CoA + NADP(+)</text>
        <dbReference type="Rhea" id="RHEA:44960"/>
        <dbReference type="ChEBI" id="CHEBI:15378"/>
        <dbReference type="ChEBI" id="CHEBI:57783"/>
        <dbReference type="ChEBI" id="CHEBI:58349"/>
        <dbReference type="ChEBI" id="CHEBI:61406"/>
        <dbReference type="ChEBI" id="CHEBI:61430"/>
    </reaction>
    <physiologicalReaction direction="left-to-right" evidence="19">
        <dbReference type="Rhea" id="RHEA:44961"/>
    </physiologicalReaction>
</comment>
<dbReference type="InterPro" id="IPR052388">
    <property type="entry name" value="Peroxisomal_t2-enoyl-CoA_red"/>
</dbReference>
<evidence type="ECO:0000256" key="3">
    <source>
        <dbReference type="ARBA" id="ARBA00022516"/>
    </source>
</evidence>
<dbReference type="InParanoid" id="B5RTD4"/>
<comment type="catalytic activity">
    <reaction evidence="20">
        <text>(2E)-octenoyl-CoA + NADPH + H(+) = octanoyl-CoA + NADP(+)</text>
        <dbReference type="Rhea" id="RHEA:44952"/>
        <dbReference type="ChEBI" id="CHEBI:15378"/>
        <dbReference type="ChEBI" id="CHEBI:57386"/>
        <dbReference type="ChEBI" id="CHEBI:57783"/>
        <dbReference type="ChEBI" id="CHEBI:58349"/>
        <dbReference type="ChEBI" id="CHEBI:62242"/>
    </reaction>
    <physiologicalReaction direction="left-to-right" evidence="20">
        <dbReference type="Rhea" id="RHEA:44953"/>
    </physiologicalReaction>
</comment>
<evidence type="ECO:0000256" key="4">
    <source>
        <dbReference type="ARBA" id="ARBA00022553"/>
    </source>
</evidence>
<comment type="function">
    <text evidence="11">Participates in chain elongation of fatty acids. Catalyzes the reduction of trans-2-enoyl-CoAs of varying chain lengths from 6:1 to 16:1, having maximum activity with 10:1 CoA. Has no 2,4-dienoyl-CoA reductase activity.</text>
</comment>
<keyword evidence="7" id="KW-0560">Oxidoreductase</keyword>
<evidence type="ECO:0000256" key="7">
    <source>
        <dbReference type="ARBA" id="ARBA00023002"/>
    </source>
</evidence>
<dbReference type="Pfam" id="PF00106">
    <property type="entry name" value="adh_short"/>
    <property type="match status" value="1"/>
</dbReference>
<dbReference type="GO" id="GO:0033306">
    <property type="term" value="P:phytol metabolic process"/>
    <property type="evidence" value="ECO:0007669"/>
    <property type="project" value="TreeGrafter"/>
</dbReference>
<evidence type="ECO:0000256" key="12">
    <source>
        <dbReference type="ARBA" id="ARBA00038622"/>
    </source>
</evidence>
<evidence type="ECO:0000256" key="13">
    <source>
        <dbReference type="ARBA" id="ARBA00038849"/>
    </source>
</evidence>
<comment type="pathway">
    <text evidence="2">Lipid metabolism.</text>
</comment>
<evidence type="ECO:0000256" key="19">
    <source>
        <dbReference type="ARBA" id="ARBA00049386"/>
    </source>
</evidence>
<organism evidence="21 22">
    <name type="scientific">Debaryomyces hansenii (strain ATCC 36239 / CBS 767 / BCRC 21394 / JCM 1990 / NBRC 0083 / IGC 2968)</name>
    <name type="common">Yeast</name>
    <name type="synonym">Torulaspora hansenii</name>
    <dbReference type="NCBI Taxonomy" id="284592"/>
    <lineage>
        <taxon>Eukaryota</taxon>
        <taxon>Fungi</taxon>
        <taxon>Dikarya</taxon>
        <taxon>Ascomycota</taxon>
        <taxon>Saccharomycotina</taxon>
        <taxon>Pichiomycetes</taxon>
        <taxon>Debaryomycetaceae</taxon>
        <taxon>Debaryomyces</taxon>
    </lineage>
</organism>
<name>B5RTD4_DEBHA</name>
<evidence type="ECO:0000256" key="2">
    <source>
        <dbReference type="ARBA" id="ARBA00005189"/>
    </source>
</evidence>
<proteinExistence type="predicted"/>
<keyword evidence="8" id="KW-0443">Lipid metabolism</keyword>